<accession>A0A1H6XSA3</accession>
<feature type="region of interest" description="Disordered" evidence="1">
    <location>
        <begin position="185"/>
        <end position="205"/>
    </location>
</feature>
<evidence type="ECO:0000313" key="2">
    <source>
        <dbReference type="EMBL" id="SEJ27445.1"/>
    </source>
</evidence>
<reference evidence="2 3" key="1">
    <citation type="submission" date="2016-10" db="EMBL/GenBank/DDBJ databases">
        <authorList>
            <person name="de Groot N.N."/>
        </authorList>
    </citation>
    <scope>NUCLEOTIDE SEQUENCE [LARGE SCALE GENOMIC DNA]</scope>
    <source>
        <strain evidence="2 3">DSM 29340</strain>
    </source>
</reference>
<evidence type="ECO:0000256" key="1">
    <source>
        <dbReference type="SAM" id="MobiDB-lite"/>
    </source>
</evidence>
<gene>
    <name evidence="2" type="ORF">SAMN05444007_10451</name>
</gene>
<proteinExistence type="predicted"/>
<organism evidence="2 3">
    <name type="scientific">Cribrihabitans marinus</name>
    <dbReference type="NCBI Taxonomy" id="1227549"/>
    <lineage>
        <taxon>Bacteria</taxon>
        <taxon>Pseudomonadati</taxon>
        <taxon>Pseudomonadota</taxon>
        <taxon>Alphaproteobacteria</taxon>
        <taxon>Rhodobacterales</taxon>
        <taxon>Paracoccaceae</taxon>
        <taxon>Cribrihabitans</taxon>
    </lineage>
</organism>
<dbReference type="STRING" id="1227549.SAMN05444007_10451"/>
<sequence length="205" mass="22825">MDLIVFATLGALATLAALWLKRRFLSFTAQTPDDYATRDGPQFDLRRHLNGPILCDGVIYGPTGRVTSRFVGRFEARWSGDSGVMKEHFQYDSGTIQDREWSLFLSEDGRITATASDVIGTARGWQRGPAVQLKYRIRLPESAGSHVLDVVDWMYLTPAGTIVNRSQFRKFGIQVAELVATMRPDEKAAEKAAEKTKAAEKRNAA</sequence>
<keyword evidence="3" id="KW-1185">Reference proteome</keyword>
<dbReference type="InterPro" id="IPR024409">
    <property type="entry name" value="DUF3833"/>
</dbReference>
<name>A0A1H6XSA3_9RHOB</name>
<dbReference type="Pfam" id="PF12915">
    <property type="entry name" value="DUF3833"/>
    <property type="match status" value="1"/>
</dbReference>
<dbReference type="RefSeq" id="WP_092364514.1">
    <property type="nucleotide sequence ID" value="NZ_BMGV01000004.1"/>
</dbReference>
<evidence type="ECO:0000313" key="3">
    <source>
        <dbReference type="Proteomes" id="UP000199379"/>
    </source>
</evidence>
<dbReference type="EMBL" id="FNYD01000004">
    <property type="protein sequence ID" value="SEJ27445.1"/>
    <property type="molecule type" value="Genomic_DNA"/>
</dbReference>
<dbReference type="OrthoDB" id="5296954at2"/>
<dbReference type="AlphaFoldDB" id="A0A1H6XSA3"/>
<protein>
    <recommendedName>
        <fullName evidence="4">DUF3833 domain-containing protein</fullName>
    </recommendedName>
</protein>
<evidence type="ECO:0008006" key="4">
    <source>
        <dbReference type="Google" id="ProtNLM"/>
    </source>
</evidence>
<dbReference type="Proteomes" id="UP000199379">
    <property type="component" value="Unassembled WGS sequence"/>
</dbReference>